<proteinExistence type="predicted"/>
<dbReference type="CDD" id="cd00037">
    <property type="entry name" value="CLECT"/>
    <property type="match status" value="1"/>
</dbReference>
<keyword evidence="3" id="KW-1185">Reference proteome</keyword>
<dbReference type="InterPro" id="IPR016187">
    <property type="entry name" value="CTDL_fold"/>
</dbReference>
<dbReference type="PROSITE" id="PS50041">
    <property type="entry name" value="C_TYPE_LECTIN_2"/>
    <property type="match status" value="1"/>
</dbReference>
<dbReference type="SUPFAM" id="SSF56436">
    <property type="entry name" value="C-type lectin-like"/>
    <property type="match status" value="1"/>
</dbReference>
<protein>
    <recommendedName>
        <fullName evidence="1">C-type lectin domain-containing protein</fullName>
    </recommendedName>
</protein>
<dbReference type="AlphaFoldDB" id="A0AAE1PML2"/>
<organism evidence="2 3">
    <name type="scientific">Petrolisthes manimaculis</name>
    <dbReference type="NCBI Taxonomy" id="1843537"/>
    <lineage>
        <taxon>Eukaryota</taxon>
        <taxon>Metazoa</taxon>
        <taxon>Ecdysozoa</taxon>
        <taxon>Arthropoda</taxon>
        <taxon>Crustacea</taxon>
        <taxon>Multicrustacea</taxon>
        <taxon>Malacostraca</taxon>
        <taxon>Eumalacostraca</taxon>
        <taxon>Eucarida</taxon>
        <taxon>Decapoda</taxon>
        <taxon>Pleocyemata</taxon>
        <taxon>Anomura</taxon>
        <taxon>Galatheoidea</taxon>
        <taxon>Porcellanidae</taxon>
        <taxon>Petrolisthes</taxon>
    </lineage>
</organism>
<gene>
    <name evidence="2" type="ORF">Pmani_017818</name>
</gene>
<evidence type="ECO:0000259" key="1">
    <source>
        <dbReference type="PROSITE" id="PS50041"/>
    </source>
</evidence>
<dbReference type="InterPro" id="IPR016186">
    <property type="entry name" value="C-type_lectin-like/link_sf"/>
</dbReference>
<accession>A0AAE1PML2</accession>
<dbReference type="Gene3D" id="3.10.100.10">
    <property type="entry name" value="Mannose-Binding Protein A, subunit A"/>
    <property type="match status" value="1"/>
</dbReference>
<reference evidence="2" key="1">
    <citation type="submission" date="2023-11" db="EMBL/GenBank/DDBJ databases">
        <title>Genome assemblies of two species of porcelain crab, Petrolisthes cinctipes and Petrolisthes manimaculis (Anomura: Porcellanidae).</title>
        <authorList>
            <person name="Angst P."/>
        </authorList>
    </citation>
    <scope>NUCLEOTIDE SEQUENCE</scope>
    <source>
        <strain evidence="2">PB745_02</strain>
        <tissue evidence="2">Gill</tissue>
    </source>
</reference>
<comment type="caution">
    <text evidence="2">The sequence shown here is derived from an EMBL/GenBank/DDBJ whole genome shotgun (WGS) entry which is preliminary data.</text>
</comment>
<dbReference type="SMART" id="SM00034">
    <property type="entry name" value="CLECT"/>
    <property type="match status" value="1"/>
</dbReference>
<dbReference type="Proteomes" id="UP001292094">
    <property type="component" value="Unassembled WGS sequence"/>
</dbReference>
<sequence length="156" mass="18086">MYTFKVTRRFVNFLVAGTRVEVDIPDRCLIFVPEMKSWEGAWKHCITLDADLVVVQASQVKGLADYIKREKNKLKGGKHSNSVLDNTATWVGVRNRKWTDSRPVKYWRDSEPNGTKEQCGSLKEDGKISDERCIKCRFFVCSKSVRFNINTYKKKD</sequence>
<dbReference type="Pfam" id="PF00059">
    <property type="entry name" value="Lectin_C"/>
    <property type="match status" value="1"/>
</dbReference>
<evidence type="ECO:0000313" key="3">
    <source>
        <dbReference type="Proteomes" id="UP001292094"/>
    </source>
</evidence>
<evidence type="ECO:0000313" key="2">
    <source>
        <dbReference type="EMBL" id="KAK4310631.1"/>
    </source>
</evidence>
<feature type="domain" description="C-type lectin" evidence="1">
    <location>
        <begin position="24"/>
        <end position="142"/>
    </location>
</feature>
<dbReference type="EMBL" id="JAWZYT010001614">
    <property type="protein sequence ID" value="KAK4310631.1"/>
    <property type="molecule type" value="Genomic_DNA"/>
</dbReference>
<name>A0AAE1PML2_9EUCA</name>
<dbReference type="InterPro" id="IPR001304">
    <property type="entry name" value="C-type_lectin-like"/>
</dbReference>